<sequence>MAPPPPGSPLLGVSGKDPWLFEVPLAYKPTYLNVFADMHVNNLSDLFVGDHWDFDLINNILGDSLCSLVKSNCSVDWGGNNFWVWHPSPKKMKISSAIYHYLNHESKSALNWEGWHKLWSLRIAPRVKHFIWLLQHGRISTTDYLNSINLGPRSLCIFCNLELESIEHIFLDCCKVQSVWNLINHSLGCNISFPDFISTGCCKFEAESALDSEIKALGIALRSSLDYSSSFAVLGNPSLVEIPGRWNALAYALSATGANLHNLNLFLTGRDLPRKATRLSFISIYGNLISGTLPSSLFNLTSLYYLAMADNKFHGSLPSDMGVTLPNLQTALSGSIPVSFGALHELVWFNFGNNSLQVDQEVGMGFITSLTNCTSLQVLGLDSNQFRGMLPNSVANLSSRLIMLNLGSNQLYGTFPNGIENYANLTLLSLERNMFSGSIPVGIGKSSNLQKLFLYGNRFSGQIPSFIGNLTQLYELLLQENSLSGRIPYKLGSCKHLKLLNLSSNQLSGTILT</sequence>
<organism evidence="7 8">
    <name type="scientific">Dioscorea cayennensis subsp. rotundata</name>
    <name type="common">White Guinea yam</name>
    <name type="synonym">Dioscorea rotundata</name>
    <dbReference type="NCBI Taxonomy" id="55577"/>
    <lineage>
        <taxon>Eukaryota</taxon>
        <taxon>Viridiplantae</taxon>
        <taxon>Streptophyta</taxon>
        <taxon>Embryophyta</taxon>
        <taxon>Tracheophyta</taxon>
        <taxon>Spermatophyta</taxon>
        <taxon>Magnoliopsida</taxon>
        <taxon>Liliopsida</taxon>
        <taxon>Dioscoreales</taxon>
        <taxon>Dioscoreaceae</taxon>
        <taxon>Dioscorea</taxon>
    </lineage>
</organism>
<dbReference type="PANTHER" id="PTHR48059:SF30">
    <property type="entry name" value="OS06G0587000 PROTEIN"/>
    <property type="match status" value="1"/>
</dbReference>
<evidence type="ECO:0000313" key="7">
    <source>
        <dbReference type="Proteomes" id="UP001515500"/>
    </source>
</evidence>
<evidence type="ECO:0000259" key="6">
    <source>
        <dbReference type="Pfam" id="PF13966"/>
    </source>
</evidence>
<proteinExistence type="predicted"/>
<keyword evidence="5" id="KW-0325">Glycoprotein</keyword>
<dbReference type="InterPro" id="IPR001611">
    <property type="entry name" value="Leu-rich_rpt"/>
</dbReference>
<evidence type="ECO:0000256" key="3">
    <source>
        <dbReference type="ARBA" id="ARBA00022729"/>
    </source>
</evidence>
<gene>
    <name evidence="8" type="primary">LOC120282981</name>
</gene>
<reference evidence="8" key="1">
    <citation type="submission" date="2025-08" db="UniProtKB">
        <authorList>
            <consortium name="RefSeq"/>
        </authorList>
    </citation>
    <scope>IDENTIFICATION</scope>
</reference>
<evidence type="ECO:0000256" key="1">
    <source>
        <dbReference type="ARBA" id="ARBA00004196"/>
    </source>
</evidence>
<keyword evidence="4" id="KW-0677">Repeat</keyword>
<dbReference type="InterPro" id="IPR026960">
    <property type="entry name" value="RVT-Znf"/>
</dbReference>
<dbReference type="Proteomes" id="UP001515500">
    <property type="component" value="Chromosome 18"/>
</dbReference>
<comment type="subcellular location">
    <subcellularLocation>
        <location evidence="1">Cell envelope</location>
    </subcellularLocation>
</comment>
<dbReference type="Pfam" id="PF00560">
    <property type="entry name" value="LRR_1"/>
    <property type="match status" value="2"/>
</dbReference>
<evidence type="ECO:0000256" key="4">
    <source>
        <dbReference type="ARBA" id="ARBA00022737"/>
    </source>
</evidence>
<dbReference type="PANTHER" id="PTHR48059">
    <property type="entry name" value="POLYGALACTURONASE INHIBITOR 1"/>
    <property type="match status" value="1"/>
</dbReference>
<evidence type="ECO:0000256" key="5">
    <source>
        <dbReference type="ARBA" id="ARBA00023180"/>
    </source>
</evidence>
<dbReference type="InterPro" id="IPR032675">
    <property type="entry name" value="LRR_dom_sf"/>
</dbReference>
<dbReference type="RefSeq" id="XP_039145742.1">
    <property type="nucleotide sequence ID" value="XM_039289808.1"/>
</dbReference>
<dbReference type="Pfam" id="PF13966">
    <property type="entry name" value="zf-RVT"/>
    <property type="match status" value="1"/>
</dbReference>
<dbReference type="FunFam" id="3.80.10.10:FF:000041">
    <property type="entry name" value="LRR receptor-like serine/threonine-protein kinase ERECTA"/>
    <property type="match status" value="1"/>
</dbReference>
<evidence type="ECO:0000313" key="8">
    <source>
        <dbReference type="RefSeq" id="XP_039145742.1"/>
    </source>
</evidence>
<dbReference type="InterPro" id="IPR051848">
    <property type="entry name" value="PGIP"/>
</dbReference>
<dbReference type="AlphaFoldDB" id="A0AB40D260"/>
<keyword evidence="3" id="KW-0732">Signal</keyword>
<protein>
    <submittedName>
        <fullName evidence="8">Receptor-like protein kinase At3g47110</fullName>
    </submittedName>
</protein>
<dbReference type="Gene3D" id="3.80.10.10">
    <property type="entry name" value="Ribonuclease Inhibitor"/>
    <property type="match status" value="2"/>
</dbReference>
<accession>A0AB40D260</accession>
<name>A0AB40D260_DIOCR</name>
<feature type="domain" description="Reverse transcriptase zinc-binding" evidence="6">
    <location>
        <begin position="96"/>
        <end position="180"/>
    </location>
</feature>
<keyword evidence="7" id="KW-1185">Reference proteome</keyword>
<dbReference type="SUPFAM" id="SSF52058">
    <property type="entry name" value="L domain-like"/>
    <property type="match status" value="1"/>
</dbReference>
<evidence type="ECO:0000256" key="2">
    <source>
        <dbReference type="ARBA" id="ARBA00022614"/>
    </source>
</evidence>
<dbReference type="GeneID" id="120282981"/>
<keyword evidence="2" id="KW-0433">Leucine-rich repeat</keyword>